<dbReference type="InterPro" id="IPR012999">
    <property type="entry name" value="Pyr_OxRdtase_I_AS"/>
</dbReference>
<feature type="transmembrane region" description="Helical" evidence="10">
    <location>
        <begin position="46"/>
        <end position="69"/>
    </location>
</feature>
<dbReference type="EMBL" id="MFNF01000001">
    <property type="protein sequence ID" value="OGH05115.1"/>
    <property type="molecule type" value="Genomic_DNA"/>
</dbReference>
<dbReference type="InterPro" id="IPR023753">
    <property type="entry name" value="FAD/NAD-binding_dom"/>
</dbReference>
<evidence type="ECO:0000259" key="13">
    <source>
        <dbReference type="Pfam" id="PF09335"/>
    </source>
</evidence>
<dbReference type="SUPFAM" id="SSF51905">
    <property type="entry name" value="FAD/NAD(P)-binding domain"/>
    <property type="match status" value="1"/>
</dbReference>
<evidence type="ECO:0000259" key="11">
    <source>
        <dbReference type="Pfam" id="PF02852"/>
    </source>
</evidence>
<evidence type="ECO:0000313" key="14">
    <source>
        <dbReference type="EMBL" id="OGH05115.1"/>
    </source>
</evidence>
<feature type="domain" description="VTT" evidence="13">
    <location>
        <begin position="62"/>
        <end position="178"/>
    </location>
</feature>
<keyword evidence="10" id="KW-0812">Transmembrane</keyword>
<keyword evidence="10" id="KW-1133">Transmembrane helix</keyword>
<evidence type="ECO:0008006" key="16">
    <source>
        <dbReference type="Google" id="ProtNLM"/>
    </source>
</evidence>
<dbReference type="GO" id="GO:0003955">
    <property type="term" value="F:NAD(P)H dehydrogenase (quinone) activity"/>
    <property type="evidence" value="ECO:0007669"/>
    <property type="project" value="TreeGrafter"/>
</dbReference>
<dbReference type="Gene3D" id="3.50.50.60">
    <property type="entry name" value="FAD/NAD(P)-binding domain"/>
    <property type="match status" value="2"/>
</dbReference>
<feature type="transmembrane region" description="Helical" evidence="10">
    <location>
        <begin position="234"/>
        <end position="255"/>
    </location>
</feature>
<dbReference type="Pfam" id="PF09335">
    <property type="entry name" value="VTT_dom"/>
    <property type="match status" value="1"/>
</dbReference>
<keyword evidence="7" id="KW-1015">Disulfide bond</keyword>
<dbReference type="GO" id="GO:0016668">
    <property type="term" value="F:oxidoreductase activity, acting on a sulfur group of donors, NAD(P) as acceptor"/>
    <property type="evidence" value="ECO:0007669"/>
    <property type="project" value="InterPro"/>
</dbReference>
<evidence type="ECO:0000256" key="6">
    <source>
        <dbReference type="ARBA" id="ARBA00023002"/>
    </source>
</evidence>
<keyword evidence="3 9" id="KW-0285">Flavoprotein</keyword>
<feature type="transmembrane region" description="Helical" evidence="10">
    <location>
        <begin position="81"/>
        <end position="103"/>
    </location>
</feature>
<evidence type="ECO:0000256" key="8">
    <source>
        <dbReference type="ARBA" id="ARBA00023284"/>
    </source>
</evidence>
<keyword evidence="5" id="KW-0521">NADP</keyword>
<dbReference type="PROSITE" id="PS00076">
    <property type="entry name" value="PYRIDINE_REDOX_1"/>
    <property type="match status" value="1"/>
</dbReference>
<evidence type="ECO:0000256" key="4">
    <source>
        <dbReference type="ARBA" id="ARBA00022827"/>
    </source>
</evidence>
<dbReference type="Proteomes" id="UP000177583">
    <property type="component" value="Unassembled WGS sequence"/>
</dbReference>
<dbReference type="PRINTS" id="PR00411">
    <property type="entry name" value="PNDRDTASEI"/>
</dbReference>
<organism evidence="14 15">
    <name type="scientific">Candidatus Lambdaproteobacteria bacterium RIFOXYD2_FULL_56_26</name>
    <dbReference type="NCBI Taxonomy" id="1817773"/>
    <lineage>
        <taxon>Bacteria</taxon>
        <taxon>Pseudomonadati</taxon>
        <taxon>Pseudomonadota</taxon>
        <taxon>Candidatus Lambdaproteobacteria</taxon>
    </lineage>
</organism>
<comment type="caution">
    <text evidence="14">The sequence shown here is derived from an EMBL/GenBank/DDBJ whole genome shotgun (WGS) entry which is preliminary data.</text>
</comment>
<gene>
    <name evidence="14" type="ORF">A2557_07795</name>
</gene>
<dbReference type="AlphaFoldDB" id="A0A1F6H424"/>
<dbReference type="PRINTS" id="PR00368">
    <property type="entry name" value="FADPNR"/>
</dbReference>
<dbReference type="Pfam" id="PF02852">
    <property type="entry name" value="Pyr_redox_dim"/>
    <property type="match status" value="1"/>
</dbReference>
<dbReference type="PANTHER" id="PTHR43014">
    <property type="entry name" value="MERCURIC REDUCTASE"/>
    <property type="match status" value="1"/>
</dbReference>
<feature type="domain" description="FAD/NAD(P)-binding" evidence="12">
    <location>
        <begin position="232"/>
        <end position="549"/>
    </location>
</feature>
<reference evidence="14 15" key="1">
    <citation type="journal article" date="2016" name="Nat. Commun.">
        <title>Thousands of microbial genomes shed light on interconnected biogeochemical processes in an aquifer system.</title>
        <authorList>
            <person name="Anantharaman K."/>
            <person name="Brown C.T."/>
            <person name="Hug L.A."/>
            <person name="Sharon I."/>
            <person name="Castelle C.J."/>
            <person name="Probst A.J."/>
            <person name="Thomas B.C."/>
            <person name="Singh A."/>
            <person name="Wilkins M.J."/>
            <person name="Karaoz U."/>
            <person name="Brodie E.L."/>
            <person name="Williams K.H."/>
            <person name="Hubbard S.S."/>
            <person name="Banfield J.F."/>
        </authorList>
    </citation>
    <scope>NUCLEOTIDE SEQUENCE [LARGE SCALE GENOMIC DNA]</scope>
</reference>
<dbReference type="InterPro" id="IPR032816">
    <property type="entry name" value="VTT_dom"/>
</dbReference>
<keyword evidence="4 9" id="KW-0274">FAD</keyword>
<keyword evidence="8 9" id="KW-0676">Redox-active center</keyword>
<feature type="transmembrane region" description="Helical" evidence="10">
    <location>
        <begin position="195"/>
        <end position="214"/>
    </location>
</feature>
<evidence type="ECO:0000256" key="1">
    <source>
        <dbReference type="ARBA" id="ARBA00001974"/>
    </source>
</evidence>
<comment type="cofactor">
    <cofactor evidence="1">
        <name>FAD</name>
        <dbReference type="ChEBI" id="CHEBI:57692"/>
    </cofactor>
</comment>
<keyword evidence="10" id="KW-0472">Membrane</keyword>
<feature type="transmembrane region" description="Helical" evidence="10">
    <location>
        <begin position="127"/>
        <end position="150"/>
    </location>
</feature>
<keyword evidence="6 9" id="KW-0560">Oxidoreductase</keyword>
<evidence type="ECO:0000256" key="9">
    <source>
        <dbReference type="RuleBase" id="RU003691"/>
    </source>
</evidence>
<accession>A0A1F6H424</accession>
<dbReference type="FunFam" id="3.30.390.30:FF:000001">
    <property type="entry name" value="Dihydrolipoyl dehydrogenase"/>
    <property type="match status" value="1"/>
</dbReference>
<evidence type="ECO:0000256" key="5">
    <source>
        <dbReference type="ARBA" id="ARBA00022857"/>
    </source>
</evidence>
<dbReference type="InterPro" id="IPR036188">
    <property type="entry name" value="FAD/NAD-bd_sf"/>
</dbReference>
<dbReference type="SUPFAM" id="SSF55424">
    <property type="entry name" value="FAD/NAD-linked reductases, dimerisation (C-terminal) domain"/>
    <property type="match status" value="1"/>
</dbReference>
<comment type="similarity">
    <text evidence="2 9">Belongs to the class-I pyridine nucleotide-disulfide oxidoreductase family.</text>
</comment>
<protein>
    <recommendedName>
        <fullName evidence="16">Pyridine nucleotide-disulfide oxidoreductase</fullName>
    </recommendedName>
</protein>
<dbReference type="Pfam" id="PF07992">
    <property type="entry name" value="Pyr_redox_2"/>
    <property type="match status" value="1"/>
</dbReference>
<dbReference type="GO" id="GO:0050660">
    <property type="term" value="F:flavin adenine dinucleotide binding"/>
    <property type="evidence" value="ECO:0007669"/>
    <property type="project" value="TreeGrafter"/>
</dbReference>
<feature type="transmembrane region" description="Helical" evidence="10">
    <location>
        <begin position="157"/>
        <end position="175"/>
    </location>
</feature>
<name>A0A1F6H424_9PROT</name>
<dbReference type="Gene3D" id="3.30.390.30">
    <property type="match status" value="1"/>
</dbReference>
<sequence>MVFFLLALAGWWVWRDQLFAHLDLGWAKVQRNNFQALYEQSPVETWWVFFVLYLSASAFALPGMVWLTLLVGALFGFWPGLLLVSLASTLGACATFGTARFLFKNLLSRRFPAKTQLINQGIQRDGIFYLFSLRLIPLFPFFLVNLLMGLTALRLRTFFWVSQLGMLPGTALYILAGQELGQLQSLGEVVNLHVLGALTLLGLFPWVTKGGLGYWQTRKLYRPFDRPTSFEYDLIAIGAGSAGLVSSYLGAVLGAKVALVEAGRMGGDCLNTGCVPSKSLIKTASLVALARKTAPLGLAPAPLAVDFRVVMAAVKEKIAAVAPHDSVDRYQKLGVEVFHGRGQLLDPFRVKVGERVLTGRNLILATGARPKLPDLPGLEQVPYLTSETLWDLEKLPPRLLVIGGGPIGCEMAQAFARLGSKVTLLQRGRRLLPKEDPEVSALLAQRLEEEGVDLKMAYLPQGFEVQEGEFQLVAQGPQEKVRIGFDQVLFAVGRVPNTEGLGLEALGIELGPEGQIQTDRQLRTKFPNILCAGDVQGRFQFTHTASLQAGFATLNGLFWPLKSFTPDYRVIPWATFTDPEVARVGINETLARELGLEFEVTSFDLKELDRAITEGENLGFVKLLTAKGKDQILGVTAVGPHAGEWIGEWVLAMKHHLGVKGIFDCPHIYPTLAEANKAVAGRWRQDHTPAWAMRLFSRWFAWARHF</sequence>
<feature type="domain" description="Pyridine nucleotide-disulphide oxidoreductase dimerisation" evidence="11">
    <location>
        <begin position="571"/>
        <end position="677"/>
    </location>
</feature>
<evidence type="ECO:0000313" key="15">
    <source>
        <dbReference type="Proteomes" id="UP000177583"/>
    </source>
</evidence>
<dbReference type="PANTHER" id="PTHR43014:SF2">
    <property type="entry name" value="MERCURIC REDUCTASE"/>
    <property type="match status" value="1"/>
</dbReference>
<evidence type="ECO:0000256" key="3">
    <source>
        <dbReference type="ARBA" id="ARBA00022630"/>
    </source>
</evidence>
<dbReference type="InterPro" id="IPR004099">
    <property type="entry name" value="Pyr_nucl-diS_OxRdtase_dimer"/>
</dbReference>
<evidence type="ECO:0000259" key="12">
    <source>
        <dbReference type="Pfam" id="PF07992"/>
    </source>
</evidence>
<evidence type="ECO:0000256" key="10">
    <source>
        <dbReference type="SAM" id="Phobius"/>
    </source>
</evidence>
<evidence type="ECO:0000256" key="7">
    <source>
        <dbReference type="ARBA" id="ARBA00023157"/>
    </source>
</evidence>
<evidence type="ECO:0000256" key="2">
    <source>
        <dbReference type="ARBA" id="ARBA00007532"/>
    </source>
</evidence>
<dbReference type="InterPro" id="IPR016156">
    <property type="entry name" value="FAD/NAD-linked_Rdtase_dimer_sf"/>
</dbReference>
<proteinExistence type="inferred from homology"/>